<dbReference type="GO" id="GO:0003725">
    <property type="term" value="F:double-stranded RNA binding"/>
    <property type="evidence" value="ECO:0007669"/>
    <property type="project" value="InterPro"/>
</dbReference>
<dbReference type="SUPFAM" id="SSF55821">
    <property type="entry name" value="YrdC/RibB"/>
    <property type="match status" value="1"/>
</dbReference>
<evidence type="ECO:0000256" key="1">
    <source>
        <dbReference type="ARBA" id="ARBA00004496"/>
    </source>
</evidence>
<dbReference type="GO" id="GO:0061710">
    <property type="term" value="F:L-threonylcarbamoyladenylate synthase"/>
    <property type="evidence" value="ECO:0007669"/>
    <property type="project" value="UniProtKB-EC"/>
</dbReference>
<dbReference type="GO" id="GO:0008033">
    <property type="term" value="P:tRNA processing"/>
    <property type="evidence" value="ECO:0007669"/>
    <property type="project" value="UniProtKB-KW"/>
</dbReference>
<evidence type="ECO:0000313" key="16">
    <source>
        <dbReference type="Proteomes" id="UP000003786"/>
    </source>
</evidence>
<keyword evidence="5" id="KW-0963">Cytoplasm</keyword>
<proteinExistence type="inferred from homology"/>
<keyword evidence="16" id="KW-1185">Reference proteome</keyword>
<dbReference type="KEGG" id="tot:TOT_030000376"/>
<dbReference type="Proteomes" id="UP000003786">
    <property type="component" value="Chromosome 3"/>
</dbReference>
<dbReference type="Pfam" id="PF03481">
    <property type="entry name" value="Sua5_C"/>
    <property type="match status" value="1"/>
</dbReference>
<dbReference type="PANTHER" id="PTHR17490">
    <property type="entry name" value="SUA5"/>
    <property type="match status" value="1"/>
</dbReference>
<keyword evidence="7" id="KW-0819">tRNA processing</keyword>
<dbReference type="InterPro" id="IPR005145">
    <property type="entry name" value="Sua5_C"/>
</dbReference>
<dbReference type="NCBIfam" id="TIGR00057">
    <property type="entry name" value="L-threonylcarbamoyladenylate synthase"/>
    <property type="match status" value="1"/>
</dbReference>
<evidence type="ECO:0000256" key="10">
    <source>
        <dbReference type="ARBA" id="ARBA00022840"/>
    </source>
</evidence>
<organism evidence="15 16">
    <name type="scientific">Theileria orientalis strain Shintoku</name>
    <dbReference type="NCBI Taxonomy" id="869250"/>
    <lineage>
        <taxon>Eukaryota</taxon>
        <taxon>Sar</taxon>
        <taxon>Alveolata</taxon>
        <taxon>Apicomplexa</taxon>
        <taxon>Aconoidasida</taxon>
        <taxon>Piroplasmida</taxon>
        <taxon>Theileriidae</taxon>
        <taxon>Theileria</taxon>
    </lineage>
</organism>
<dbReference type="Gene3D" id="3.90.870.10">
    <property type="entry name" value="DHBP synthase"/>
    <property type="match status" value="1"/>
</dbReference>
<comment type="catalytic activity">
    <reaction evidence="12">
        <text>L-threonine + hydrogencarbonate + ATP = L-threonylcarbamoyladenylate + diphosphate + H2O</text>
        <dbReference type="Rhea" id="RHEA:36407"/>
        <dbReference type="ChEBI" id="CHEBI:15377"/>
        <dbReference type="ChEBI" id="CHEBI:17544"/>
        <dbReference type="ChEBI" id="CHEBI:30616"/>
        <dbReference type="ChEBI" id="CHEBI:33019"/>
        <dbReference type="ChEBI" id="CHEBI:57926"/>
        <dbReference type="ChEBI" id="CHEBI:73682"/>
        <dbReference type="EC" id="2.7.7.87"/>
    </reaction>
</comment>
<dbReference type="EMBL" id="AP011948">
    <property type="protein sequence ID" value="BAM41113.1"/>
    <property type="molecule type" value="Genomic_DNA"/>
</dbReference>
<feature type="compositionally biased region" description="Basic and acidic residues" evidence="13">
    <location>
        <begin position="1227"/>
        <end position="1238"/>
    </location>
</feature>
<evidence type="ECO:0000256" key="5">
    <source>
        <dbReference type="ARBA" id="ARBA00022490"/>
    </source>
</evidence>
<evidence type="ECO:0000259" key="14">
    <source>
        <dbReference type="PROSITE" id="PS51163"/>
    </source>
</evidence>
<evidence type="ECO:0000256" key="7">
    <source>
        <dbReference type="ARBA" id="ARBA00022694"/>
    </source>
</evidence>
<keyword evidence="10" id="KW-0067">ATP-binding</keyword>
<accession>J4C8N8</accession>
<feature type="region of interest" description="Disordered" evidence="13">
    <location>
        <begin position="1279"/>
        <end position="1307"/>
    </location>
</feature>
<dbReference type="GO" id="GO:0000049">
    <property type="term" value="F:tRNA binding"/>
    <property type="evidence" value="ECO:0007669"/>
    <property type="project" value="TreeGrafter"/>
</dbReference>
<feature type="domain" description="YrdC-like" evidence="14">
    <location>
        <begin position="490"/>
        <end position="682"/>
    </location>
</feature>
<dbReference type="Gene3D" id="3.40.50.11030">
    <property type="entry name" value="Threonylcarbamoyl-AMP synthase, C-terminal domain"/>
    <property type="match status" value="1"/>
</dbReference>
<dbReference type="STRING" id="869250.J4C8N8"/>
<evidence type="ECO:0000256" key="4">
    <source>
        <dbReference type="ARBA" id="ARBA00015492"/>
    </source>
</evidence>
<dbReference type="PANTHER" id="PTHR17490:SF16">
    <property type="entry name" value="THREONYLCARBAMOYL-AMP SYNTHASE"/>
    <property type="match status" value="1"/>
</dbReference>
<evidence type="ECO:0000256" key="8">
    <source>
        <dbReference type="ARBA" id="ARBA00022695"/>
    </source>
</evidence>
<dbReference type="EC" id="2.7.7.87" evidence="3"/>
<dbReference type="OrthoDB" id="364075at2759"/>
<evidence type="ECO:0000256" key="3">
    <source>
        <dbReference type="ARBA" id="ARBA00012584"/>
    </source>
</evidence>
<evidence type="ECO:0000256" key="2">
    <source>
        <dbReference type="ARBA" id="ARBA00007663"/>
    </source>
</evidence>
<keyword evidence="9" id="KW-0547">Nucleotide-binding</keyword>
<evidence type="ECO:0000256" key="12">
    <source>
        <dbReference type="ARBA" id="ARBA00048366"/>
    </source>
</evidence>
<feature type="compositionally biased region" description="Basic and acidic residues" evidence="13">
    <location>
        <begin position="405"/>
        <end position="427"/>
    </location>
</feature>
<dbReference type="Pfam" id="PF01300">
    <property type="entry name" value="Sua5_yciO_yrdC"/>
    <property type="match status" value="1"/>
</dbReference>
<dbReference type="GO" id="GO:0005524">
    <property type="term" value="F:ATP binding"/>
    <property type="evidence" value="ECO:0007669"/>
    <property type="project" value="UniProtKB-KW"/>
</dbReference>
<evidence type="ECO:0000313" key="15">
    <source>
        <dbReference type="EMBL" id="BAM41113.1"/>
    </source>
</evidence>
<sequence length="1419" mass="157553">MSGFDALLSADSQNKPGDSKLIDCINTKSGESFEILPQYRYHLIEDSNYRSRCTYKFEIALIAQKDNFVNNIQKDSCDDTVLVEEGNINTDEIYINSIKLSEDDLCKLGGFYKSQISPKKINLVSPDDLKWAEYTLSCRDWIILEDNLLSIDIDLIRCVNTLAFRIGVRVDSRLNYLDLKISSISCANEVELLKKINNLIIKCRNCGLELESISNFYPFSLPSELYRNSIGSIYCEECQDNLVKDKSGCDDLQVSRKHNILYISDEAITVNSPSKELVKNKILHYNRKNKEESLGINGVEGGHISCSKCKIAIGSNNSSSVSYIKSRVAAIAEGYDLFWRNSESVEIIEKIQFEDSLKLTLRFNSESISIIKVTREPDTFIFVQNNPVLTSRILYKIETTGAENSDNRNKSVDKDAEKNANSHREERREFKMKPVILEICQGFESSNRIYESYKRGHQDEYEDVMNGKVEGSVLGSDHASKYEREYGSTDEIFRKIKNVLTNPGGLVAIPTETVYGLAGNIYIEESLRRIFEIKNRPFNDPLIVHVDSFTSALEDLYDVNVFEAFLMLYLANRFTPGPLTIVARCNRGVSGLLTNNTGYLATRCPDNEICRALLRYLNIPLAAPSANKFGHISPTCAEHVYEEFAHEKLHILDGGQCKIGIESTVIKITTIDEPEIICIDNRYTFSGIKEQVVKRVYRECRKAVVDMYGERDSTAGSGYTTDSGSKKEHTYMHKRALSPDDFRADEAEEQLASPRRAVVSCVNGRIDLFDLLKKYQNVKFKVEILRKGAVTYEHLRYTLSGFENVKVTEYERRPEKKSESEKAREEKVVSEVMAEDRILPEDLLEDTIVSDHILEDVIVPEGMVEDVIVPEPVLEDRIVSDHILEDVIVPEVMLEDVIAPERMLEHRIAPEGVLDEKVLFEDALADKLVPKALLEDNVDIFENIEKYKLLEKELEDLSNGTLTVSGLRNIISTLKRLRAQKAMSSMSTAADEFLSARDYNEEDYLTVNDIDDIISVDQFDCNDDDYMSVDEADNSMVCFIDDLSDGLQKDNKGAVVPGGIADTIANGYVDCISEGTVNSCANSMYGSPNPVASAISDGSVNSIYGTPNGIPDSFANAIVNRAVNMASGGALGGDNGTAVGSSAGTVANGATNGKDAYQGTEGDRTGDPGATSAENSVRTNASRINNSYVRRLLDRALDNNDTGKDKDIIIDEISGKNSFCFDDLGKGGVDGHDNEDGGKQQPVSDEDDLRFEAPGMALTHYAPNVPTYLVVVTKDNTTLSGSSGDEDGDDRARTEGPVGGAASGANNGSTLKKVDCSNIVMIDIGYRFKRHSGAFREYLPVNNEPTSVAKQLYSVLRRAESAAQHGAGGPSDVQAVIAIHFNERKTQLYSAIHDRITRSTSGNPIYAQIGDQELEFLVN</sequence>
<evidence type="ECO:0000256" key="11">
    <source>
        <dbReference type="ARBA" id="ARBA00029774"/>
    </source>
</evidence>
<feature type="region of interest" description="Disordered" evidence="13">
    <location>
        <begin position="1227"/>
        <end position="1246"/>
    </location>
</feature>
<dbReference type="InterPro" id="IPR050156">
    <property type="entry name" value="TC-AMP_synthase_SUA5"/>
</dbReference>
<comment type="subcellular location">
    <subcellularLocation>
        <location evidence="1">Cytoplasm</location>
    </subcellularLocation>
</comment>
<dbReference type="InterPro" id="IPR017945">
    <property type="entry name" value="DHBP_synth_RibB-like_a/b_dom"/>
</dbReference>
<evidence type="ECO:0000256" key="13">
    <source>
        <dbReference type="SAM" id="MobiDB-lite"/>
    </source>
</evidence>
<keyword evidence="8" id="KW-0548">Nucleotidyltransferase</keyword>
<evidence type="ECO:0000256" key="6">
    <source>
        <dbReference type="ARBA" id="ARBA00022679"/>
    </source>
</evidence>
<reference evidence="15 16" key="1">
    <citation type="journal article" date="2012" name="MBio">
        <title>Comparative genome analysis of three eukaryotic parasites with differing abilities to transform leukocytes reveals key mediators of Theileria-induced leukocyte transformation.</title>
        <authorList>
            <person name="Hayashida K."/>
            <person name="Hara Y."/>
            <person name="Abe T."/>
            <person name="Yamasaki C."/>
            <person name="Toyoda A."/>
            <person name="Kosuge T."/>
            <person name="Suzuki Y."/>
            <person name="Sato Y."/>
            <person name="Kawashima S."/>
            <person name="Katayama T."/>
            <person name="Wakaguri H."/>
            <person name="Inoue N."/>
            <person name="Homma K."/>
            <person name="Tada-Umezaki M."/>
            <person name="Yagi Y."/>
            <person name="Fujii Y."/>
            <person name="Habara T."/>
            <person name="Kanehisa M."/>
            <person name="Watanabe H."/>
            <person name="Ito K."/>
            <person name="Gojobori T."/>
            <person name="Sugawara H."/>
            <person name="Imanishi T."/>
            <person name="Weir W."/>
            <person name="Gardner M."/>
            <person name="Pain A."/>
            <person name="Shiels B."/>
            <person name="Hattori M."/>
            <person name="Nene V."/>
            <person name="Sugimoto C."/>
        </authorList>
    </citation>
    <scope>NUCLEOTIDE SEQUENCE [LARGE SCALE GENOMIC DNA]</scope>
    <source>
        <strain evidence="15 16">Shintoku</strain>
    </source>
</reference>
<dbReference type="GO" id="GO:0005737">
    <property type="term" value="C:cytoplasm"/>
    <property type="evidence" value="ECO:0007669"/>
    <property type="project" value="UniProtKB-SubCell"/>
</dbReference>
<dbReference type="eggNOG" id="KOG3051">
    <property type="taxonomic scope" value="Eukaryota"/>
</dbReference>
<gene>
    <name evidence="15" type="ORF">TOT_030000376</name>
</gene>
<dbReference type="InterPro" id="IPR038385">
    <property type="entry name" value="Sua5/YwlC_C"/>
</dbReference>
<evidence type="ECO:0000256" key="9">
    <source>
        <dbReference type="ARBA" id="ARBA00022741"/>
    </source>
</evidence>
<dbReference type="GO" id="GO:0006450">
    <property type="term" value="P:regulation of translational fidelity"/>
    <property type="evidence" value="ECO:0007669"/>
    <property type="project" value="TreeGrafter"/>
</dbReference>
<feature type="region of interest" description="Disordered" evidence="13">
    <location>
        <begin position="403"/>
        <end position="427"/>
    </location>
</feature>
<keyword evidence="6" id="KW-0808">Transferase</keyword>
<dbReference type="PROSITE" id="PS51163">
    <property type="entry name" value="YRDC"/>
    <property type="match status" value="1"/>
</dbReference>
<dbReference type="GeneID" id="20715557"/>
<comment type="similarity">
    <text evidence="2">Belongs to the SUA5 family.</text>
</comment>
<dbReference type="InterPro" id="IPR006070">
    <property type="entry name" value="Sua5-like_dom"/>
</dbReference>
<protein>
    <recommendedName>
        <fullName evidence="4">Threonylcarbamoyl-AMP synthase</fullName>
        <ecNumber evidence="3">2.7.7.87</ecNumber>
    </recommendedName>
    <alternativeName>
        <fullName evidence="11">L-threonylcarbamoyladenylate synthase</fullName>
    </alternativeName>
</protein>
<name>J4C8N8_THEOR</name>
<dbReference type="VEuPathDB" id="PiroplasmaDB:TOT_030000376"/>
<dbReference type="RefSeq" id="XP_009691414.1">
    <property type="nucleotide sequence ID" value="XM_009693119.1"/>
</dbReference>
<feature type="region of interest" description="Disordered" evidence="13">
    <location>
        <begin position="1150"/>
        <end position="1177"/>
    </location>
</feature>